<organism evidence="1 2">
    <name type="scientific">Aequorivita antarctica</name>
    <dbReference type="NCBI Taxonomy" id="153266"/>
    <lineage>
        <taxon>Bacteria</taxon>
        <taxon>Pseudomonadati</taxon>
        <taxon>Bacteroidota</taxon>
        <taxon>Flavobacteriia</taxon>
        <taxon>Flavobacteriales</taxon>
        <taxon>Flavobacteriaceae</taxon>
        <taxon>Aequorivita</taxon>
    </lineage>
</organism>
<dbReference type="InterPro" id="IPR036691">
    <property type="entry name" value="Endo/exonu/phosph_ase_sf"/>
</dbReference>
<dbReference type="SUPFAM" id="SSF56219">
    <property type="entry name" value="DNase I-like"/>
    <property type="match status" value="1"/>
</dbReference>
<sequence length="370" mass="42574">MKIATFNVQNLFHRDRRLIQKTLGKCISDWIIEFDTLLKKEKCASNTERLMELSFLLDFDKTYQNPYVAMRKKAGELYLKGMNCSKELKSGELTDWNGWIKVQTIPIDPEATNHKAMVISEIDPDILVLQEVEDKMSLDEFNNFILPKFNCESFPDSFLIPNSEGRGRNQALLLKNGYQLELIKIHKIDDSEVVTQELLEYEIQTPKGKSIHLISAYLYENRFDKDIAFEIRKNQAYQVSVIYKMLQMQGKTNIVIAGTFNAPSYCSSLVPLLQDTDLKDIGKSKTFNVDFDKGKDATYFRLGAYRMGVNIKQKDYLLLSPELFLNVKNSGLNRKGVWPEKRPNWGIYSTIHNKNQAASGHPGVWGTMKL</sequence>
<proteinExistence type="predicted"/>
<dbReference type="AlphaFoldDB" id="A0A5C6YZU8"/>
<comment type="caution">
    <text evidence="1">The sequence shown here is derived from an EMBL/GenBank/DDBJ whole genome shotgun (WGS) entry which is preliminary data.</text>
</comment>
<name>A0A5C6YZU8_9FLAO</name>
<dbReference type="EMBL" id="VORT01000007">
    <property type="protein sequence ID" value="TXD72745.1"/>
    <property type="molecule type" value="Genomic_DNA"/>
</dbReference>
<evidence type="ECO:0008006" key="3">
    <source>
        <dbReference type="Google" id="ProtNLM"/>
    </source>
</evidence>
<gene>
    <name evidence="1" type="ORF">ESU54_11015</name>
</gene>
<dbReference type="RefSeq" id="WP_146848120.1">
    <property type="nucleotide sequence ID" value="NZ_VORT01000007.1"/>
</dbReference>
<accession>A0A5C6YZU8</accession>
<dbReference type="Proteomes" id="UP000321497">
    <property type="component" value="Unassembled WGS sequence"/>
</dbReference>
<protein>
    <recommendedName>
        <fullName evidence="3">Endonuclease/exonuclease/phosphatase family protein</fullName>
    </recommendedName>
</protein>
<evidence type="ECO:0000313" key="2">
    <source>
        <dbReference type="Proteomes" id="UP000321497"/>
    </source>
</evidence>
<dbReference type="Gene3D" id="3.60.10.10">
    <property type="entry name" value="Endonuclease/exonuclease/phosphatase"/>
    <property type="match status" value="1"/>
</dbReference>
<reference evidence="1 2" key="1">
    <citation type="submission" date="2019-08" db="EMBL/GenBank/DDBJ databases">
        <title>Genome of Aequorivita antarctica SW49 (type strain).</title>
        <authorList>
            <person name="Bowman J.P."/>
        </authorList>
    </citation>
    <scope>NUCLEOTIDE SEQUENCE [LARGE SCALE GENOMIC DNA]</scope>
    <source>
        <strain evidence="1 2">SW49</strain>
    </source>
</reference>
<keyword evidence="2" id="KW-1185">Reference proteome</keyword>
<evidence type="ECO:0000313" key="1">
    <source>
        <dbReference type="EMBL" id="TXD72745.1"/>
    </source>
</evidence>